<dbReference type="InterPro" id="IPR010982">
    <property type="entry name" value="Lambda_DNA-bd_dom_sf"/>
</dbReference>
<evidence type="ECO:0000313" key="3">
    <source>
        <dbReference type="Proteomes" id="UP000319103"/>
    </source>
</evidence>
<dbReference type="EMBL" id="VIGB01000003">
    <property type="protein sequence ID" value="TQF04803.1"/>
    <property type="molecule type" value="Genomic_DNA"/>
</dbReference>
<keyword evidence="3" id="KW-1185">Reference proteome</keyword>
<evidence type="ECO:0000313" key="2">
    <source>
        <dbReference type="EMBL" id="TQF04803.1"/>
    </source>
</evidence>
<protein>
    <submittedName>
        <fullName evidence="2">XRE family transcriptional regulator</fullName>
    </submittedName>
</protein>
<dbReference type="Proteomes" id="UP000319103">
    <property type="component" value="Unassembled WGS sequence"/>
</dbReference>
<evidence type="ECO:0000256" key="1">
    <source>
        <dbReference type="SAM" id="MobiDB-lite"/>
    </source>
</evidence>
<dbReference type="OrthoDB" id="4241862at2"/>
<dbReference type="Gene3D" id="1.10.260.40">
    <property type="entry name" value="lambda repressor-like DNA-binding domains"/>
    <property type="match status" value="1"/>
</dbReference>
<sequence>MSRLHRKRNGQPLRDAMKAGGWSIPKLAEATKTVDPLGRGVSRSAVGVLVTQGSSARKRCRIRTAWLIADALGQPLQDLFDMPGASTSTEERSIADDRQHAAGPAA</sequence>
<accession>A0A540W746</accession>
<gene>
    <name evidence="2" type="ORF">E6W39_24465</name>
</gene>
<comment type="caution">
    <text evidence="2">The sequence shown here is derived from an EMBL/GenBank/DDBJ whole genome shotgun (WGS) entry which is preliminary data.</text>
</comment>
<proteinExistence type="predicted"/>
<reference evidence="2 3" key="1">
    <citation type="submission" date="2019-06" db="EMBL/GenBank/DDBJ databases">
        <title>Description of Kitasatospora acidophila sp. nov. isolated from pine grove soil, and reclassification of Streptomyces novaecaesareae to Kitasatospora novaeceasareae comb. nov.</title>
        <authorList>
            <person name="Kim M.J."/>
        </authorList>
    </citation>
    <scope>NUCLEOTIDE SEQUENCE [LARGE SCALE GENOMIC DNA]</scope>
    <source>
        <strain evidence="2 3">MMS16-CNU292</strain>
    </source>
</reference>
<dbReference type="GO" id="GO:0003677">
    <property type="term" value="F:DNA binding"/>
    <property type="evidence" value="ECO:0007669"/>
    <property type="project" value="InterPro"/>
</dbReference>
<feature type="compositionally biased region" description="Basic and acidic residues" evidence="1">
    <location>
        <begin position="89"/>
        <end position="100"/>
    </location>
</feature>
<name>A0A540W746_9ACTN</name>
<dbReference type="AlphaFoldDB" id="A0A540W746"/>
<organism evidence="2 3">
    <name type="scientific">Kitasatospora acidiphila</name>
    <dbReference type="NCBI Taxonomy" id="2567942"/>
    <lineage>
        <taxon>Bacteria</taxon>
        <taxon>Bacillati</taxon>
        <taxon>Actinomycetota</taxon>
        <taxon>Actinomycetes</taxon>
        <taxon>Kitasatosporales</taxon>
        <taxon>Streptomycetaceae</taxon>
        <taxon>Kitasatospora</taxon>
    </lineage>
</organism>
<feature type="region of interest" description="Disordered" evidence="1">
    <location>
        <begin position="81"/>
        <end position="106"/>
    </location>
</feature>